<keyword evidence="4" id="KW-0812">Transmembrane</keyword>
<accession>A0A0M3HSJ5</accession>
<dbReference type="PANTHER" id="PTHR24373">
    <property type="entry name" value="SLIT RELATED LEUCINE-RICH REPEAT NEURONAL PROTEIN"/>
    <property type="match status" value="1"/>
</dbReference>
<dbReference type="SUPFAM" id="SSF52058">
    <property type="entry name" value="L domain-like"/>
    <property type="match status" value="2"/>
</dbReference>
<protein>
    <submittedName>
        <fullName evidence="8">LRRCT domain-containing protein</fullName>
    </submittedName>
</protein>
<keyword evidence="4" id="KW-1133">Transmembrane helix</keyword>
<reference evidence="8" key="1">
    <citation type="submission" date="2017-02" db="UniProtKB">
        <authorList>
            <consortium name="WormBaseParasite"/>
        </authorList>
    </citation>
    <scope>IDENTIFICATION</scope>
</reference>
<keyword evidence="7" id="KW-1185">Reference proteome</keyword>
<dbReference type="WBParaSite" id="ALUE_0000544901-mRNA-1">
    <property type="protein sequence ID" value="ALUE_0000544901-mRNA-1"/>
    <property type="gene ID" value="ALUE_0000544901"/>
</dbReference>
<dbReference type="Pfam" id="PF13855">
    <property type="entry name" value="LRR_8"/>
    <property type="match status" value="3"/>
</dbReference>
<evidence type="ECO:0000256" key="2">
    <source>
        <dbReference type="ARBA" id="ARBA00022729"/>
    </source>
</evidence>
<dbReference type="Gene3D" id="3.80.10.10">
    <property type="entry name" value="Ribonuclease Inhibitor"/>
    <property type="match status" value="3"/>
</dbReference>
<evidence type="ECO:0000256" key="5">
    <source>
        <dbReference type="SAM" id="SignalP"/>
    </source>
</evidence>
<organism evidence="7 8">
    <name type="scientific">Ascaris lumbricoides</name>
    <name type="common">Giant roundworm</name>
    <dbReference type="NCBI Taxonomy" id="6252"/>
    <lineage>
        <taxon>Eukaryota</taxon>
        <taxon>Metazoa</taxon>
        <taxon>Ecdysozoa</taxon>
        <taxon>Nematoda</taxon>
        <taxon>Chromadorea</taxon>
        <taxon>Rhabditida</taxon>
        <taxon>Spirurina</taxon>
        <taxon>Ascaridomorpha</taxon>
        <taxon>Ascaridoidea</taxon>
        <taxon>Ascarididae</taxon>
        <taxon>Ascaris</taxon>
    </lineage>
</organism>
<feature type="domain" description="LRRCT" evidence="6">
    <location>
        <begin position="552"/>
        <end position="600"/>
    </location>
</feature>
<feature type="transmembrane region" description="Helical" evidence="4">
    <location>
        <begin position="606"/>
        <end position="631"/>
    </location>
</feature>
<keyword evidence="4" id="KW-0472">Membrane</keyword>
<keyword evidence="1" id="KW-0433">Leucine-rich repeat</keyword>
<feature type="chain" id="PRO_5005656552" evidence="5">
    <location>
        <begin position="19"/>
        <end position="659"/>
    </location>
</feature>
<dbReference type="PROSITE" id="PS51450">
    <property type="entry name" value="LRR"/>
    <property type="match status" value="4"/>
</dbReference>
<evidence type="ECO:0000259" key="6">
    <source>
        <dbReference type="SMART" id="SM00082"/>
    </source>
</evidence>
<keyword evidence="3" id="KW-0677">Repeat</keyword>
<evidence type="ECO:0000313" key="7">
    <source>
        <dbReference type="Proteomes" id="UP000036681"/>
    </source>
</evidence>
<feature type="signal peptide" evidence="5">
    <location>
        <begin position="1"/>
        <end position="18"/>
    </location>
</feature>
<dbReference type="SMART" id="SM00082">
    <property type="entry name" value="LRRCT"/>
    <property type="match status" value="1"/>
</dbReference>
<name>A0A0M3HSJ5_ASCLU</name>
<dbReference type="SMART" id="SM00364">
    <property type="entry name" value="LRR_BAC"/>
    <property type="match status" value="6"/>
</dbReference>
<dbReference type="InterPro" id="IPR001611">
    <property type="entry name" value="Leu-rich_rpt"/>
</dbReference>
<evidence type="ECO:0000313" key="8">
    <source>
        <dbReference type="WBParaSite" id="ALUE_0000544901-mRNA-1"/>
    </source>
</evidence>
<dbReference type="InterPro" id="IPR003591">
    <property type="entry name" value="Leu-rich_rpt_typical-subtyp"/>
</dbReference>
<dbReference type="PANTHER" id="PTHR24373:SF387">
    <property type="entry name" value="LEUCINE-RICH REPEATS AND IMMUNOGLOBULIN-LIKE DOMAINS PROTEIN SMA-10"/>
    <property type="match status" value="1"/>
</dbReference>
<dbReference type="InterPro" id="IPR050328">
    <property type="entry name" value="Dev_Immune_Receptor"/>
</dbReference>
<evidence type="ECO:0000256" key="4">
    <source>
        <dbReference type="SAM" id="Phobius"/>
    </source>
</evidence>
<dbReference type="GO" id="GO:0031012">
    <property type="term" value="C:extracellular matrix"/>
    <property type="evidence" value="ECO:0007669"/>
    <property type="project" value="TreeGrafter"/>
</dbReference>
<dbReference type="InterPro" id="IPR000483">
    <property type="entry name" value="Cys-rich_flank_reg_C"/>
</dbReference>
<dbReference type="Proteomes" id="UP000036681">
    <property type="component" value="Unplaced"/>
</dbReference>
<evidence type="ECO:0000256" key="3">
    <source>
        <dbReference type="ARBA" id="ARBA00022737"/>
    </source>
</evidence>
<dbReference type="AlphaFoldDB" id="A0A0M3HSJ5"/>
<dbReference type="InterPro" id="IPR032675">
    <property type="entry name" value="LRR_dom_sf"/>
</dbReference>
<keyword evidence="2 5" id="KW-0732">Signal</keyword>
<proteinExistence type="predicted"/>
<evidence type="ECO:0000256" key="1">
    <source>
        <dbReference type="ARBA" id="ARBA00022614"/>
    </source>
</evidence>
<dbReference type="GO" id="GO:0005615">
    <property type="term" value="C:extracellular space"/>
    <property type="evidence" value="ECO:0007669"/>
    <property type="project" value="TreeGrafter"/>
</dbReference>
<sequence>MQLIPLLCLLYTTVIVCGDICGHCHCDQHSSTVICSGQHILLRSVTLPTWADSLHLQHLSLRHLPHFTFNDNVKVLRINNCGLTHIHPLSLSALPNLETLHLAGNLLTELPNECFFTLSRLRILNLAYNRITNLNQIKQLLPADHVLEQLSLEGNQIEVSTADSHLPLARQLHLANTNMATINGTAITFATSSQCASNVACRILFVPERQWSILRAVDVSANEELIVDPSALKVLTNVWSINFANTRLPMSFTSWLSLSTHVRHLNLSSAVLPASLNYWQWCGENLEWLDISNMGFHHLAITAECKIRYLNANNNSIESVFLASTALETVLLEQNDISSWVVPPTGVALNHLHTFSLAHNSIEYLPAGALAHYPQLQSLDISHNILRNLSVASFPSIGMQIRSLNVSHNQLATFLHPVLPSLLLLDLSFNVLTSLDPELLAGLPLLQHFYVNSNVDIFSECHQVCWLSALTQMLNLVDLDLSNCQLAKLLDFSPFESLRRLDLSRNMLRSIDGNALPKNLQRLDISKNHIHTLTNFTMKNLVSLKELDVSRNPLVCECTLLDLAALLDKHMLNDEEAYYCFSGSWQYPLHSYLENIRSCIKPPPQLLPLLLNAIFFLMAMISAAVFTAFVICRCQISRRIRAPFIYRPLASADATVVDL</sequence>
<dbReference type="SMART" id="SM00369">
    <property type="entry name" value="LRR_TYP"/>
    <property type="match status" value="8"/>
</dbReference>